<evidence type="ECO:0000313" key="2">
    <source>
        <dbReference type="EMBL" id="MBC9930892.1"/>
    </source>
</evidence>
<keyword evidence="1" id="KW-0732">Signal</keyword>
<evidence type="ECO:0000256" key="1">
    <source>
        <dbReference type="SAM" id="SignalP"/>
    </source>
</evidence>
<evidence type="ECO:0000313" key="3">
    <source>
        <dbReference type="Proteomes" id="UP000659124"/>
    </source>
</evidence>
<name>A0ABR7TK77_9BACT</name>
<keyword evidence="3" id="KW-1185">Reference proteome</keyword>
<dbReference type="EMBL" id="JACVFC010000001">
    <property type="protein sequence ID" value="MBC9930892.1"/>
    <property type="molecule type" value="Genomic_DNA"/>
</dbReference>
<comment type="caution">
    <text evidence="2">The sequence shown here is derived from an EMBL/GenBank/DDBJ whole genome shotgun (WGS) entry which is preliminary data.</text>
</comment>
<gene>
    <name evidence="2" type="ORF">ICL07_10935</name>
</gene>
<feature type="signal peptide" evidence="1">
    <location>
        <begin position="1"/>
        <end position="19"/>
    </location>
</feature>
<reference evidence="2 3" key="1">
    <citation type="submission" date="2020-09" db="EMBL/GenBank/DDBJ databases">
        <title>Genome sequences of type strains of Chitinophaga qingshengii and Chitinophaga varians.</title>
        <authorList>
            <person name="Kittiwongwattana C."/>
        </authorList>
    </citation>
    <scope>NUCLEOTIDE SEQUENCE [LARGE SCALE GENOMIC DNA]</scope>
    <source>
        <strain evidence="2 3">JCM 30026</strain>
    </source>
</reference>
<accession>A0ABR7TK77</accession>
<dbReference type="RefSeq" id="WP_188087936.1">
    <property type="nucleotide sequence ID" value="NZ_JACVFC010000001.1"/>
</dbReference>
<proteinExistence type="predicted"/>
<protein>
    <submittedName>
        <fullName evidence="2">Uncharacterized protein</fullName>
    </submittedName>
</protein>
<dbReference type="Proteomes" id="UP000659124">
    <property type="component" value="Unassembled WGS sequence"/>
</dbReference>
<sequence>MFKVFLAWTLALSFSVAYCQDVKKEAKTAETKMEAFVSKTGVVIKFIDYNLDNLRLSYGDMAVTRIRKLSNGADSKFFYQIEKSGQYDNSTASIEYSDLLEVIKAIQTLKSDVDKDISSNPDYLENKFVTEDGFQIGYFVSKGKVNWYLKLERYGPKNTIFLKDGDNIDVAFNNAKLKIQELKK</sequence>
<feature type="chain" id="PRO_5046225853" evidence="1">
    <location>
        <begin position="20"/>
        <end position="184"/>
    </location>
</feature>
<organism evidence="2 3">
    <name type="scientific">Chitinophaga qingshengii</name>
    <dbReference type="NCBI Taxonomy" id="1569794"/>
    <lineage>
        <taxon>Bacteria</taxon>
        <taxon>Pseudomonadati</taxon>
        <taxon>Bacteroidota</taxon>
        <taxon>Chitinophagia</taxon>
        <taxon>Chitinophagales</taxon>
        <taxon>Chitinophagaceae</taxon>
        <taxon>Chitinophaga</taxon>
    </lineage>
</organism>